<dbReference type="InterPro" id="IPR040079">
    <property type="entry name" value="Glutathione_S-Trfase"/>
</dbReference>
<proteinExistence type="inferred from homology"/>
<comment type="catalytic activity">
    <reaction evidence="5">
        <text>RX + glutathione = an S-substituted glutathione + a halide anion + H(+)</text>
        <dbReference type="Rhea" id="RHEA:16437"/>
        <dbReference type="ChEBI" id="CHEBI:15378"/>
        <dbReference type="ChEBI" id="CHEBI:16042"/>
        <dbReference type="ChEBI" id="CHEBI:17792"/>
        <dbReference type="ChEBI" id="CHEBI:57925"/>
        <dbReference type="ChEBI" id="CHEBI:90779"/>
        <dbReference type="EC" id="2.5.1.18"/>
    </reaction>
</comment>
<protein>
    <recommendedName>
        <fullName evidence="6">Glutathione S-transferase</fullName>
        <ecNumber evidence="3">2.5.1.18</ecNumber>
    </recommendedName>
    <alternativeName>
        <fullName evidence="7">GST class-mu</fullName>
    </alternativeName>
</protein>
<dbReference type="SFLD" id="SFLDG00363">
    <property type="entry name" value="AMPS_(cytGST):_Alpha-__Mu-__Pi"/>
    <property type="match status" value="1"/>
</dbReference>
<feature type="domain" description="GST N-terminal" evidence="8">
    <location>
        <begin position="1"/>
        <end position="86"/>
    </location>
</feature>
<evidence type="ECO:0000256" key="1">
    <source>
        <dbReference type="ARBA" id="ARBA00003701"/>
    </source>
</evidence>
<dbReference type="InterPro" id="IPR010987">
    <property type="entry name" value="Glutathione-S-Trfase_C-like"/>
</dbReference>
<comment type="function">
    <text evidence="1">Conjugation of reduced glutathione to a wide number of exogenous and endogenous hydrophobic electrophiles.</text>
</comment>
<name>A0A6A4VTX2_AMPAM</name>
<dbReference type="FunFam" id="3.40.30.10:FF:000019">
    <property type="entry name" value="Glutathione S-transferase Mu"/>
    <property type="match status" value="1"/>
</dbReference>
<evidence type="ECO:0000256" key="6">
    <source>
        <dbReference type="ARBA" id="ARBA00071200"/>
    </source>
</evidence>
<dbReference type="FunFam" id="1.20.1050.10:FF:000003">
    <property type="entry name" value="Glutathione S-transferase 2"/>
    <property type="match status" value="1"/>
</dbReference>
<organism evidence="10 11">
    <name type="scientific">Amphibalanus amphitrite</name>
    <name type="common">Striped barnacle</name>
    <name type="synonym">Balanus amphitrite</name>
    <dbReference type="NCBI Taxonomy" id="1232801"/>
    <lineage>
        <taxon>Eukaryota</taxon>
        <taxon>Metazoa</taxon>
        <taxon>Ecdysozoa</taxon>
        <taxon>Arthropoda</taxon>
        <taxon>Crustacea</taxon>
        <taxon>Multicrustacea</taxon>
        <taxon>Cirripedia</taxon>
        <taxon>Thoracica</taxon>
        <taxon>Thoracicalcarea</taxon>
        <taxon>Balanomorpha</taxon>
        <taxon>Balanoidea</taxon>
        <taxon>Balanidae</taxon>
        <taxon>Amphibalaninae</taxon>
        <taxon>Amphibalanus</taxon>
    </lineage>
</organism>
<evidence type="ECO:0000259" key="8">
    <source>
        <dbReference type="PROSITE" id="PS50404"/>
    </source>
</evidence>
<dbReference type="CDD" id="cd03075">
    <property type="entry name" value="GST_N_Mu"/>
    <property type="match status" value="1"/>
</dbReference>
<evidence type="ECO:0000313" key="11">
    <source>
        <dbReference type="Proteomes" id="UP000440578"/>
    </source>
</evidence>
<comment type="caution">
    <text evidence="10">The sequence shown here is derived from an EMBL/GenBank/DDBJ whole genome shotgun (WGS) entry which is preliminary data.</text>
</comment>
<dbReference type="PROSITE" id="PS50404">
    <property type="entry name" value="GST_NTER"/>
    <property type="match status" value="1"/>
</dbReference>
<dbReference type="Gene3D" id="3.40.30.10">
    <property type="entry name" value="Glutaredoxin"/>
    <property type="match status" value="1"/>
</dbReference>
<evidence type="ECO:0000256" key="3">
    <source>
        <dbReference type="ARBA" id="ARBA00012452"/>
    </source>
</evidence>
<evidence type="ECO:0000256" key="7">
    <source>
        <dbReference type="ARBA" id="ARBA00081375"/>
    </source>
</evidence>
<evidence type="ECO:0000256" key="4">
    <source>
        <dbReference type="ARBA" id="ARBA00022679"/>
    </source>
</evidence>
<dbReference type="InterPro" id="IPR004046">
    <property type="entry name" value="GST_C"/>
</dbReference>
<evidence type="ECO:0000259" key="9">
    <source>
        <dbReference type="PROSITE" id="PS50405"/>
    </source>
</evidence>
<dbReference type="GO" id="GO:0004364">
    <property type="term" value="F:glutathione transferase activity"/>
    <property type="evidence" value="ECO:0007669"/>
    <property type="project" value="UniProtKB-EC"/>
</dbReference>
<dbReference type="SUPFAM" id="SSF47616">
    <property type="entry name" value="GST C-terminal domain-like"/>
    <property type="match status" value="1"/>
</dbReference>
<dbReference type="Proteomes" id="UP000440578">
    <property type="component" value="Unassembled WGS sequence"/>
</dbReference>
<dbReference type="SFLD" id="SFLDS00019">
    <property type="entry name" value="Glutathione_Transferase_(cytos"/>
    <property type="match status" value="1"/>
</dbReference>
<dbReference type="PROSITE" id="PS50405">
    <property type="entry name" value="GST_CTER"/>
    <property type="match status" value="1"/>
</dbReference>
<dbReference type="EC" id="2.5.1.18" evidence="3"/>
<dbReference type="PANTHER" id="PTHR11571:SF222">
    <property type="entry name" value="GLUTATHIONE TRANSFERASE"/>
    <property type="match status" value="1"/>
</dbReference>
<keyword evidence="4 10" id="KW-0808">Transferase</keyword>
<dbReference type="InterPro" id="IPR003081">
    <property type="entry name" value="GST_mu"/>
</dbReference>
<dbReference type="GO" id="GO:0006749">
    <property type="term" value="P:glutathione metabolic process"/>
    <property type="evidence" value="ECO:0007669"/>
    <property type="project" value="TreeGrafter"/>
</dbReference>
<evidence type="ECO:0000313" key="10">
    <source>
        <dbReference type="EMBL" id="KAF0299517.1"/>
    </source>
</evidence>
<sequence length="216" mass="25370">MELAYWNIRGLAQPIRLLLEYTGEKYEDKKFECGPAPDYDKSCWFDIKEKLKLDFPNLPYLMDGDVGVTQSNAIMRYIGRKHDLLGKTEQERVRVDIMENQAMDFRNGWVRLCYNPNFDDMKEGYLKSVKDVIAKFSKFLGDRQWFAGENLTVVDFVMYELLDQHKLLDATLVEAHDNLTKFMKRFEELEPIKAYMASDRFMKGPLNNKMAKFGAE</sequence>
<dbReference type="AlphaFoldDB" id="A0A6A4VTX2"/>
<dbReference type="InterPro" id="IPR036282">
    <property type="entry name" value="Glutathione-S-Trfase_C_sf"/>
</dbReference>
<dbReference type="Pfam" id="PF02798">
    <property type="entry name" value="GST_N"/>
    <property type="match status" value="1"/>
</dbReference>
<dbReference type="InterPro" id="IPR036249">
    <property type="entry name" value="Thioredoxin-like_sf"/>
</dbReference>
<dbReference type="SUPFAM" id="SSF52833">
    <property type="entry name" value="Thioredoxin-like"/>
    <property type="match status" value="1"/>
</dbReference>
<dbReference type="InterPro" id="IPR050213">
    <property type="entry name" value="GST_superfamily"/>
</dbReference>
<evidence type="ECO:0000256" key="2">
    <source>
        <dbReference type="ARBA" id="ARBA00005861"/>
    </source>
</evidence>
<dbReference type="Gene3D" id="1.20.1050.10">
    <property type="match status" value="1"/>
</dbReference>
<dbReference type="SFLD" id="SFLDG01205">
    <property type="entry name" value="AMPS.1"/>
    <property type="match status" value="1"/>
</dbReference>
<keyword evidence="11" id="KW-1185">Reference proteome</keyword>
<evidence type="ECO:0000256" key="5">
    <source>
        <dbReference type="ARBA" id="ARBA00047960"/>
    </source>
</evidence>
<dbReference type="Pfam" id="PF14497">
    <property type="entry name" value="GST_C_3"/>
    <property type="match status" value="1"/>
</dbReference>
<dbReference type="OrthoDB" id="4951845at2759"/>
<comment type="similarity">
    <text evidence="2">Belongs to the GST superfamily. Mu family.</text>
</comment>
<dbReference type="PANTHER" id="PTHR11571">
    <property type="entry name" value="GLUTATHIONE S-TRANSFERASE"/>
    <property type="match status" value="1"/>
</dbReference>
<reference evidence="10 11" key="1">
    <citation type="submission" date="2019-07" db="EMBL/GenBank/DDBJ databases">
        <title>Draft genome assembly of a fouling barnacle, Amphibalanus amphitrite (Darwin, 1854): The first reference genome for Thecostraca.</title>
        <authorList>
            <person name="Kim W."/>
        </authorList>
    </citation>
    <scope>NUCLEOTIDE SEQUENCE [LARGE SCALE GENOMIC DNA]</scope>
    <source>
        <strain evidence="10">SNU_AA5</strain>
        <tissue evidence="10">Soma without cirri and trophi</tissue>
    </source>
</reference>
<dbReference type="InterPro" id="IPR004045">
    <property type="entry name" value="Glutathione_S-Trfase_N"/>
</dbReference>
<accession>A0A6A4VTX2</accession>
<gene>
    <name evidence="10" type="primary">Gstm5</name>
    <name evidence="10" type="ORF">FJT64_003487</name>
</gene>
<dbReference type="EMBL" id="VIIS01001359">
    <property type="protein sequence ID" value="KAF0299517.1"/>
    <property type="molecule type" value="Genomic_DNA"/>
</dbReference>
<feature type="domain" description="GST C-terminal" evidence="9">
    <location>
        <begin position="88"/>
        <end position="206"/>
    </location>
</feature>
<dbReference type="PRINTS" id="PR01267">
    <property type="entry name" value="GSTRNSFRASEM"/>
</dbReference>